<protein>
    <submittedName>
        <fullName evidence="1">Uncharacterized protein</fullName>
    </submittedName>
</protein>
<evidence type="ECO:0000313" key="1">
    <source>
        <dbReference type="EMBL" id="QDV55703.1"/>
    </source>
</evidence>
<dbReference type="OrthoDB" id="268210at2"/>
<accession>A0A518IRN1</accession>
<reference evidence="1 2" key="1">
    <citation type="submission" date="2019-02" db="EMBL/GenBank/DDBJ databases">
        <title>Deep-cultivation of Planctomycetes and their phenomic and genomic characterization uncovers novel biology.</title>
        <authorList>
            <person name="Wiegand S."/>
            <person name="Jogler M."/>
            <person name="Boedeker C."/>
            <person name="Pinto D."/>
            <person name="Vollmers J."/>
            <person name="Rivas-Marin E."/>
            <person name="Kohn T."/>
            <person name="Peeters S.H."/>
            <person name="Heuer A."/>
            <person name="Rast P."/>
            <person name="Oberbeckmann S."/>
            <person name="Bunk B."/>
            <person name="Jeske O."/>
            <person name="Meyerdierks A."/>
            <person name="Storesund J.E."/>
            <person name="Kallscheuer N."/>
            <person name="Luecker S."/>
            <person name="Lage O.M."/>
            <person name="Pohl T."/>
            <person name="Merkel B.J."/>
            <person name="Hornburger P."/>
            <person name="Mueller R.-W."/>
            <person name="Bruemmer F."/>
            <person name="Labrenz M."/>
            <person name="Spormann A.M."/>
            <person name="Op den Camp H."/>
            <person name="Overmann J."/>
            <person name="Amann R."/>
            <person name="Jetten M.S.M."/>
            <person name="Mascher T."/>
            <person name="Medema M.H."/>
            <person name="Devos D.P."/>
            <person name="Kaster A.-K."/>
            <person name="Ovreas L."/>
            <person name="Rohde M."/>
            <person name="Galperin M.Y."/>
            <person name="Jogler C."/>
        </authorList>
    </citation>
    <scope>NUCLEOTIDE SEQUENCE [LARGE SCALE GENOMIC DNA]</scope>
    <source>
        <strain evidence="1 2">Mal33</strain>
    </source>
</reference>
<dbReference type="EMBL" id="CP036318">
    <property type="protein sequence ID" value="QDV55703.1"/>
    <property type="molecule type" value="Genomic_DNA"/>
</dbReference>
<keyword evidence="2" id="KW-1185">Reference proteome</keyword>
<dbReference type="Proteomes" id="UP000316770">
    <property type="component" value="Chromosome"/>
</dbReference>
<sequence length="211" mass="22783">MTSLPTSPRIPASMRVSTRLKALATADESEQPATTTWIDPAHGTASVAATPPLRCLAQSIVNAADQAAQTPILVPGKRVVLEPELFVALSSELIDIARRPIRIEALSPAAGGWAAIHLLRSYRRIVNQLAADVPYDVDVVEMNRISRPAGPNRPLFIGLATSSAMLRWLPTASCYRFLMLESNTRTPLPEGTQASVERFHLTAINGGNAKR</sequence>
<proteinExistence type="predicted"/>
<evidence type="ECO:0000313" key="2">
    <source>
        <dbReference type="Proteomes" id="UP000316770"/>
    </source>
</evidence>
<dbReference type="RefSeq" id="WP_145119306.1">
    <property type="nucleotide sequence ID" value="NZ_CP036292.1"/>
</dbReference>
<dbReference type="AlphaFoldDB" id="A0A518IRN1"/>
<name>A0A518IRN1_9BACT</name>
<organism evidence="1 2">
    <name type="scientific">Rosistilla oblonga</name>
    <dbReference type="NCBI Taxonomy" id="2527990"/>
    <lineage>
        <taxon>Bacteria</taxon>
        <taxon>Pseudomonadati</taxon>
        <taxon>Planctomycetota</taxon>
        <taxon>Planctomycetia</taxon>
        <taxon>Pirellulales</taxon>
        <taxon>Pirellulaceae</taxon>
        <taxon>Rosistilla</taxon>
    </lineage>
</organism>
<gene>
    <name evidence="1" type="ORF">Mal33_16820</name>
</gene>